<accession>A0A0S3UKA1</accession>
<gene>
    <name evidence="1" type="ORF">PIOMA14_I_1441</name>
</gene>
<reference evidence="1 2" key="1">
    <citation type="journal article" date="2016" name="DNA Res.">
        <title>The complete genome sequencing of Prevotella intermedia strain OMA14 and a subsequent fine-scale, intra-species genomic comparison reveal an unusual amplification of conjugative and mobile transposons and identify a novel Prevotella-lineage-specific repeat.</title>
        <authorList>
            <person name="Naito M."/>
            <person name="Ogura Y."/>
            <person name="Itoh T."/>
            <person name="Shoji M."/>
            <person name="Okamoto M."/>
            <person name="Hayashi T."/>
            <person name="Nakayama K."/>
        </authorList>
    </citation>
    <scope>NUCLEOTIDE SEQUENCE [LARGE SCALE GENOMIC DNA]</scope>
    <source>
        <strain evidence="1 2">OMA14</strain>
    </source>
</reference>
<dbReference type="EMBL" id="AP014597">
    <property type="protein sequence ID" value="BAU17949.1"/>
    <property type="molecule type" value="Genomic_DNA"/>
</dbReference>
<evidence type="ECO:0000313" key="2">
    <source>
        <dbReference type="Proteomes" id="UP000217431"/>
    </source>
</evidence>
<dbReference type="Proteomes" id="UP000217431">
    <property type="component" value="Chromosome I"/>
</dbReference>
<organism evidence="1 2">
    <name type="scientific">Prevotella intermedia</name>
    <dbReference type="NCBI Taxonomy" id="28131"/>
    <lineage>
        <taxon>Bacteria</taxon>
        <taxon>Pseudomonadati</taxon>
        <taxon>Bacteroidota</taxon>
        <taxon>Bacteroidia</taxon>
        <taxon>Bacteroidales</taxon>
        <taxon>Prevotellaceae</taxon>
        <taxon>Prevotella</taxon>
    </lineage>
</organism>
<sequence length="157" mass="17505">MAIDFSPQIPSVTAQEFGESLPSFIQMAEFIFGEGHSIDELATLPKRIMLSSMQALPEIFFKLCNQIFAGCNSLLMCTLYYVCFAHRLPKNSMALSKVSLGTKQTSYIRENVKAIVKSLVETSITKGLDKKAEWTKQTKDVVDTELRQTIKTALATT</sequence>
<evidence type="ECO:0000313" key="1">
    <source>
        <dbReference type="EMBL" id="BAU17949.1"/>
    </source>
</evidence>
<dbReference type="AlphaFoldDB" id="A0A0S3UKA1"/>
<name>A0A0S3UKA1_PREIN</name>
<proteinExistence type="predicted"/>
<dbReference type="RefSeq" id="WP_115153859.1">
    <property type="nucleotide sequence ID" value="NZ_AP014597.1"/>
</dbReference>
<protein>
    <submittedName>
        <fullName evidence="1">Uncharacterized protein</fullName>
    </submittedName>
</protein>